<name>A0A2J7ZNT3_9CHLO</name>
<dbReference type="OrthoDB" id="538655at2759"/>
<dbReference type="EMBL" id="PGGS01000759">
    <property type="protein sequence ID" value="PNH01929.1"/>
    <property type="molecule type" value="Genomic_DNA"/>
</dbReference>
<dbReference type="InterPro" id="IPR011333">
    <property type="entry name" value="SKP1/BTB/POZ_sf"/>
</dbReference>
<gene>
    <name evidence="1" type="ORF">TSOC_012128</name>
</gene>
<dbReference type="Proteomes" id="UP000236333">
    <property type="component" value="Unassembled WGS sequence"/>
</dbReference>
<sequence>MLFAEETSRRGDCTVSFYLAGNRVGDPLPAHRVLLCGGSAFLGAQAVRWSQQSVLGPELRVPLSSLDDLPPAVAALRFLYTGSLGAAAITAAQLLQVRRQAAFLLLEACVEACDAALLARITAAAPHHPKLASGAAGGCPPAAPGVASGTARPTYTVRRAPGPSFPAGSSSAVAAGGDDASLAGVAELHACRHLLPSAADSACGAALLRACRQQLAASQELCAQPVGMPCGAPVSAAELLAWAFPDAPSLLCDPGARRQVEALPAAALEALLGSDGFATDDEATVLLLLAHWLGANTGVVSAVLRERLCRLVRLRQLGETYLRCVLPRLPWFPIAREELAFLEQYADAGGRANKRSRARGAAGSEAQYDTAGPWYCATARPGMRSDAGRPYEWRVGQEQLLTALRSGNCHGQQLGPFELVGSFYNGAQRLVSRGFEYRPILAQQEGGNEAHLSLQCALPDALGLPASAQVAGLASTSAQLAVYRCPPAGGGEPSSREACGLRYDGDEPVPVGWGWSHHAVLPLERAERVTTLWGRQQQGRPLLPAATRLAADPLQGWGAYVSGGQISGYLVWE</sequence>
<dbReference type="CDD" id="cd18186">
    <property type="entry name" value="BTB_POZ_ZBTB_KLHL-like"/>
    <property type="match status" value="1"/>
</dbReference>
<evidence type="ECO:0000313" key="1">
    <source>
        <dbReference type="EMBL" id="PNH01929.1"/>
    </source>
</evidence>
<reference evidence="1 2" key="1">
    <citation type="journal article" date="2017" name="Mol. Biol. Evol.">
        <title>The 4-celled Tetrabaena socialis nuclear genome reveals the essential components for genetic control of cell number at the origin of multicellularity in the volvocine lineage.</title>
        <authorList>
            <person name="Featherston J."/>
            <person name="Arakaki Y."/>
            <person name="Hanschen E.R."/>
            <person name="Ferris P.J."/>
            <person name="Michod R.E."/>
            <person name="Olson B.J.S.C."/>
            <person name="Nozaki H."/>
            <person name="Durand P.M."/>
        </authorList>
    </citation>
    <scope>NUCLEOTIDE SEQUENCE [LARGE SCALE GENOMIC DNA]</scope>
    <source>
        <strain evidence="1 2">NIES-571</strain>
    </source>
</reference>
<dbReference type="Gene3D" id="3.30.710.10">
    <property type="entry name" value="Potassium Channel Kv1.1, Chain A"/>
    <property type="match status" value="1"/>
</dbReference>
<accession>A0A2J7ZNT3</accession>
<keyword evidence="2" id="KW-1185">Reference proteome</keyword>
<evidence type="ECO:0008006" key="3">
    <source>
        <dbReference type="Google" id="ProtNLM"/>
    </source>
</evidence>
<evidence type="ECO:0000313" key="2">
    <source>
        <dbReference type="Proteomes" id="UP000236333"/>
    </source>
</evidence>
<comment type="caution">
    <text evidence="1">The sequence shown here is derived from an EMBL/GenBank/DDBJ whole genome shotgun (WGS) entry which is preliminary data.</text>
</comment>
<dbReference type="AlphaFoldDB" id="A0A2J7ZNT3"/>
<organism evidence="1 2">
    <name type="scientific">Tetrabaena socialis</name>
    <dbReference type="NCBI Taxonomy" id="47790"/>
    <lineage>
        <taxon>Eukaryota</taxon>
        <taxon>Viridiplantae</taxon>
        <taxon>Chlorophyta</taxon>
        <taxon>core chlorophytes</taxon>
        <taxon>Chlorophyceae</taxon>
        <taxon>CS clade</taxon>
        <taxon>Chlamydomonadales</taxon>
        <taxon>Tetrabaenaceae</taxon>
        <taxon>Tetrabaena</taxon>
    </lineage>
</organism>
<proteinExistence type="predicted"/>
<protein>
    <recommendedName>
        <fullName evidence="3">BTB domain-containing protein</fullName>
    </recommendedName>
</protein>